<protein>
    <submittedName>
        <fullName evidence="1">Uncharacterized protein</fullName>
    </submittedName>
</protein>
<sequence length="120" mass="14123">MIDIIQYYKELSNIVPNGVDIITDDFNFKNGNIAKEFKIGKSMMDTKNGHCTLISLEVKLVGLKENKIKIINETMQLDKLLNNFKFSNLDWIVRENVWYSDYIDKDKFKAVLMYNIKKYS</sequence>
<keyword evidence="2" id="KW-1185">Reference proteome</keyword>
<accession>A0ABT9UUN1</accession>
<comment type="caution">
    <text evidence="1">The sequence shown here is derived from an EMBL/GenBank/DDBJ whole genome shotgun (WGS) entry which is preliminary data.</text>
</comment>
<evidence type="ECO:0000313" key="1">
    <source>
        <dbReference type="EMBL" id="MDQ0150034.1"/>
    </source>
</evidence>
<name>A0ABT9UUN1_9FIRM</name>
<dbReference type="Proteomes" id="UP001228504">
    <property type="component" value="Unassembled WGS sequence"/>
</dbReference>
<proteinExistence type="predicted"/>
<dbReference type="EMBL" id="JAUSUF010000006">
    <property type="protein sequence ID" value="MDQ0150034.1"/>
    <property type="molecule type" value="Genomic_DNA"/>
</dbReference>
<gene>
    <name evidence="1" type="ORF">J2S18_001970</name>
</gene>
<dbReference type="RefSeq" id="WP_307486337.1">
    <property type="nucleotide sequence ID" value="NZ_JAUSUF010000006.1"/>
</dbReference>
<evidence type="ECO:0000313" key="2">
    <source>
        <dbReference type="Proteomes" id="UP001228504"/>
    </source>
</evidence>
<organism evidence="1 2">
    <name type="scientific">Eubacterium multiforme</name>
    <dbReference type="NCBI Taxonomy" id="83339"/>
    <lineage>
        <taxon>Bacteria</taxon>
        <taxon>Bacillati</taxon>
        <taxon>Bacillota</taxon>
        <taxon>Clostridia</taxon>
        <taxon>Eubacteriales</taxon>
        <taxon>Eubacteriaceae</taxon>
        <taxon>Eubacterium</taxon>
    </lineage>
</organism>
<reference evidence="1 2" key="1">
    <citation type="submission" date="2023-07" db="EMBL/GenBank/DDBJ databases">
        <title>Genomic Encyclopedia of Type Strains, Phase IV (KMG-IV): sequencing the most valuable type-strain genomes for metagenomic binning, comparative biology and taxonomic classification.</title>
        <authorList>
            <person name="Goeker M."/>
        </authorList>
    </citation>
    <scope>NUCLEOTIDE SEQUENCE [LARGE SCALE GENOMIC DNA]</scope>
    <source>
        <strain evidence="1 2">DSM 20694</strain>
    </source>
</reference>